<proteinExistence type="predicted"/>
<dbReference type="AlphaFoldDB" id="A0A5N6P500"/>
<reference evidence="1 2" key="1">
    <citation type="submission" date="2019-05" db="EMBL/GenBank/DDBJ databases">
        <title>Mikania micrantha, genome provides insights into the molecular mechanism of rapid growth.</title>
        <authorList>
            <person name="Liu B."/>
        </authorList>
    </citation>
    <scope>NUCLEOTIDE SEQUENCE [LARGE SCALE GENOMIC DNA]</scope>
    <source>
        <strain evidence="1">NLD-2019</strain>
        <tissue evidence="1">Leaf</tissue>
    </source>
</reference>
<evidence type="ECO:0000313" key="2">
    <source>
        <dbReference type="Proteomes" id="UP000326396"/>
    </source>
</evidence>
<gene>
    <name evidence="1" type="ORF">E3N88_12259</name>
</gene>
<dbReference type="EMBL" id="SZYD01000006">
    <property type="protein sequence ID" value="KAD5960787.1"/>
    <property type="molecule type" value="Genomic_DNA"/>
</dbReference>
<protein>
    <submittedName>
        <fullName evidence="1">Uncharacterized protein</fullName>
    </submittedName>
</protein>
<evidence type="ECO:0000313" key="1">
    <source>
        <dbReference type="EMBL" id="KAD5960787.1"/>
    </source>
</evidence>
<sequence length="90" mass="10387">MESSRRTTVNSINDIPNNHKYRYCAPRRTKVNSVNSGITAEDRSQLNQQQFNHRGGPKSTQSTMTHSKCIIPYLQYISIISLRFEERALT</sequence>
<accession>A0A5N6P500</accession>
<comment type="caution">
    <text evidence="1">The sequence shown here is derived from an EMBL/GenBank/DDBJ whole genome shotgun (WGS) entry which is preliminary data.</text>
</comment>
<keyword evidence="2" id="KW-1185">Reference proteome</keyword>
<organism evidence="1 2">
    <name type="scientific">Mikania micrantha</name>
    <name type="common">bitter vine</name>
    <dbReference type="NCBI Taxonomy" id="192012"/>
    <lineage>
        <taxon>Eukaryota</taxon>
        <taxon>Viridiplantae</taxon>
        <taxon>Streptophyta</taxon>
        <taxon>Embryophyta</taxon>
        <taxon>Tracheophyta</taxon>
        <taxon>Spermatophyta</taxon>
        <taxon>Magnoliopsida</taxon>
        <taxon>eudicotyledons</taxon>
        <taxon>Gunneridae</taxon>
        <taxon>Pentapetalae</taxon>
        <taxon>asterids</taxon>
        <taxon>campanulids</taxon>
        <taxon>Asterales</taxon>
        <taxon>Asteraceae</taxon>
        <taxon>Asteroideae</taxon>
        <taxon>Heliantheae alliance</taxon>
        <taxon>Eupatorieae</taxon>
        <taxon>Mikania</taxon>
    </lineage>
</organism>
<dbReference type="Proteomes" id="UP000326396">
    <property type="component" value="Linkage Group LG14"/>
</dbReference>
<name>A0A5N6P500_9ASTR</name>